<feature type="domain" description="Radical SAM core" evidence="7">
    <location>
        <begin position="187"/>
        <end position="242"/>
    </location>
</feature>
<dbReference type="PANTHER" id="PTHR43409">
    <property type="entry name" value="ANAEROBIC MAGNESIUM-PROTOPORPHYRIN IX MONOMETHYL ESTER CYCLASE-RELATED"/>
    <property type="match status" value="1"/>
</dbReference>
<organism evidence="8 9">
    <name type="scientific">Candidatus Desulfatibia profunda</name>
    <dbReference type="NCBI Taxonomy" id="2841695"/>
    <lineage>
        <taxon>Bacteria</taxon>
        <taxon>Pseudomonadati</taxon>
        <taxon>Thermodesulfobacteriota</taxon>
        <taxon>Desulfobacteria</taxon>
        <taxon>Desulfobacterales</taxon>
        <taxon>Desulfobacterales incertae sedis</taxon>
        <taxon>Candidatus Desulfatibia</taxon>
    </lineage>
</organism>
<dbReference type="GO" id="GO:0046872">
    <property type="term" value="F:metal ion binding"/>
    <property type="evidence" value="ECO:0007669"/>
    <property type="project" value="UniProtKB-KW"/>
</dbReference>
<dbReference type="InterPro" id="IPR007197">
    <property type="entry name" value="rSAM"/>
</dbReference>
<dbReference type="SFLD" id="SFLDG01082">
    <property type="entry name" value="B12-binding_domain_containing"/>
    <property type="match status" value="1"/>
</dbReference>
<accession>A0A8J6NJW1</accession>
<evidence type="ECO:0000313" key="8">
    <source>
        <dbReference type="EMBL" id="MBC8359940.1"/>
    </source>
</evidence>
<dbReference type="InterPro" id="IPR058240">
    <property type="entry name" value="rSAM_sf"/>
</dbReference>
<dbReference type="Pfam" id="PF02310">
    <property type="entry name" value="B12-binding"/>
    <property type="match status" value="1"/>
</dbReference>
<evidence type="ECO:0000256" key="5">
    <source>
        <dbReference type="ARBA" id="ARBA00023014"/>
    </source>
</evidence>
<feature type="non-terminal residue" evidence="8">
    <location>
        <position position="242"/>
    </location>
</feature>
<dbReference type="InterPro" id="IPR036724">
    <property type="entry name" value="Cobalamin-bd_sf"/>
</dbReference>
<keyword evidence="4" id="KW-0408">Iron</keyword>
<dbReference type="Gene3D" id="3.40.50.280">
    <property type="entry name" value="Cobalamin-binding domain"/>
    <property type="match status" value="1"/>
</dbReference>
<comment type="caution">
    <text evidence="8">The sequence shown here is derived from an EMBL/GenBank/DDBJ whole genome shotgun (WGS) entry which is preliminary data.</text>
</comment>
<protein>
    <submittedName>
        <fullName evidence="8">B12-binding domain-containing radical SAM protein</fullName>
    </submittedName>
</protein>
<dbReference type="SUPFAM" id="SSF102114">
    <property type="entry name" value="Radical SAM enzymes"/>
    <property type="match status" value="1"/>
</dbReference>
<dbReference type="Proteomes" id="UP000603434">
    <property type="component" value="Unassembled WGS sequence"/>
</dbReference>
<dbReference type="GO" id="GO:0051539">
    <property type="term" value="F:4 iron, 4 sulfur cluster binding"/>
    <property type="evidence" value="ECO:0007669"/>
    <property type="project" value="UniProtKB-KW"/>
</dbReference>
<dbReference type="Gene3D" id="3.80.30.20">
    <property type="entry name" value="tm_1862 like domain"/>
    <property type="match status" value="1"/>
</dbReference>
<evidence type="ECO:0000259" key="6">
    <source>
        <dbReference type="PROSITE" id="PS51332"/>
    </source>
</evidence>
<dbReference type="InterPro" id="IPR051198">
    <property type="entry name" value="BchE-like"/>
</dbReference>
<dbReference type="SFLD" id="SFLDS00029">
    <property type="entry name" value="Radical_SAM"/>
    <property type="match status" value="1"/>
</dbReference>
<evidence type="ECO:0000256" key="1">
    <source>
        <dbReference type="ARBA" id="ARBA00001966"/>
    </source>
</evidence>
<keyword evidence="2" id="KW-0949">S-adenosyl-L-methionine</keyword>
<dbReference type="AlphaFoldDB" id="A0A8J6NJW1"/>
<evidence type="ECO:0000256" key="2">
    <source>
        <dbReference type="ARBA" id="ARBA00022691"/>
    </source>
</evidence>
<dbReference type="InterPro" id="IPR034466">
    <property type="entry name" value="Methyltransferase_Class_B"/>
</dbReference>
<dbReference type="PROSITE" id="PS51918">
    <property type="entry name" value="RADICAL_SAM"/>
    <property type="match status" value="1"/>
</dbReference>
<reference evidence="8 9" key="1">
    <citation type="submission" date="2020-08" db="EMBL/GenBank/DDBJ databases">
        <title>Bridging the membrane lipid divide: bacteria of the FCB group superphylum have the potential to synthesize archaeal ether lipids.</title>
        <authorList>
            <person name="Villanueva L."/>
            <person name="Von Meijenfeldt F.A.B."/>
            <person name="Westbye A.B."/>
            <person name="Yadav S."/>
            <person name="Hopmans E.C."/>
            <person name="Dutilh B.E."/>
            <person name="Sinninghe Damste J.S."/>
        </authorList>
    </citation>
    <scope>NUCLEOTIDE SEQUENCE [LARGE SCALE GENOMIC DNA]</scope>
    <source>
        <strain evidence="8">NIOZ-UU30</strain>
    </source>
</reference>
<evidence type="ECO:0000256" key="4">
    <source>
        <dbReference type="ARBA" id="ARBA00023004"/>
    </source>
</evidence>
<proteinExistence type="predicted"/>
<feature type="domain" description="B12-binding" evidence="6">
    <location>
        <begin position="1"/>
        <end position="131"/>
    </location>
</feature>
<evidence type="ECO:0000313" key="9">
    <source>
        <dbReference type="Proteomes" id="UP000603434"/>
    </source>
</evidence>
<dbReference type="SUPFAM" id="SSF52242">
    <property type="entry name" value="Cobalamin (vitamin B12)-binding domain"/>
    <property type="match status" value="1"/>
</dbReference>
<name>A0A8J6NJW1_9BACT</name>
<comment type="cofactor">
    <cofactor evidence="1">
        <name>[4Fe-4S] cluster</name>
        <dbReference type="ChEBI" id="CHEBI:49883"/>
    </cofactor>
</comment>
<dbReference type="GO" id="GO:0031419">
    <property type="term" value="F:cobalamin binding"/>
    <property type="evidence" value="ECO:0007669"/>
    <property type="project" value="InterPro"/>
</dbReference>
<dbReference type="EMBL" id="JACNJH010000045">
    <property type="protein sequence ID" value="MBC8359940.1"/>
    <property type="molecule type" value="Genomic_DNA"/>
</dbReference>
<gene>
    <name evidence="8" type="ORF">H8E23_00895</name>
</gene>
<dbReference type="PROSITE" id="PS51332">
    <property type="entry name" value="B12_BINDING"/>
    <property type="match status" value="1"/>
</dbReference>
<evidence type="ECO:0000256" key="3">
    <source>
        <dbReference type="ARBA" id="ARBA00022723"/>
    </source>
</evidence>
<dbReference type="InterPro" id="IPR023404">
    <property type="entry name" value="rSAM_horseshoe"/>
</dbReference>
<keyword evidence="3" id="KW-0479">Metal-binding</keyword>
<dbReference type="CDD" id="cd02068">
    <property type="entry name" value="radical_SAM_B12_BD"/>
    <property type="match status" value="1"/>
</dbReference>
<dbReference type="InterPro" id="IPR006158">
    <property type="entry name" value="Cobalamin-bd"/>
</dbReference>
<sequence>MGLAYLGGVLEKNGYEVIILDAVVEDYKKKNWNGHELLGLDYNKISEFVIKEKPSIVGISVPFSAHYPSALKVAKAVKENTKDVITVLGGPHVSVVPEKCMSQYVDFLVIGEGEITFLYIADYLKNSKQKDIFKEIQGIAFRLNGKTIKTEPRPFIDNLDELPFPARHLLPMEKYFKFQKNLNYGRLAPERTVSVITSRGCPFGCVFCSIALTLGKKFRHRSPQNVVDEIESLIRDYDIKSI</sequence>
<dbReference type="GO" id="GO:0003824">
    <property type="term" value="F:catalytic activity"/>
    <property type="evidence" value="ECO:0007669"/>
    <property type="project" value="InterPro"/>
</dbReference>
<keyword evidence="5" id="KW-0411">Iron-sulfur</keyword>
<dbReference type="SFLD" id="SFLDG01123">
    <property type="entry name" value="methyltransferase_(Class_B)"/>
    <property type="match status" value="1"/>
</dbReference>
<evidence type="ECO:0000259" key="7">
    <source>
        <dbReference type="PROSITE" id="PS51918"/>
    </source>
</evidence>